<comment type="function">
    <text evidence="9">Catalyzes the condensation of para-aminobenzoate (pABA) with 6-hydroxymethyl-7,8-dihydropterin diphosphate (DHPt-PP) to form 7,8-dihydropteroate (H2Pte), the immediate precursor of folate derivatives.</text>
</comment>
<comment type="catalytic activity">
    <reaction evidence="1">
        <text>(7,8-dihydropterin-6-yl)methyl diphosphate + 4-aminobenzoate = 7,8-dihydropteroate + diphosphate</text>
        <dbReference type="Rhea" id="RHEA:19949"/>
        <dbReference type="ChEBI" id="CHEBI:17836"/>
        <dbReference type="ChEBI" id="CHEBI:17839"/>
        <dbReference type="ChEBI" id="CHEBI:33019"/>
        <dbReference type="ChEBI" id="CHEBI:72950"/>
        <dbReference type="EC" id="2.5.1.15"/>
    </reaction>
</comment>
<protein>
    <recommendedName>
        <fullName evidence="4 9">Dihydropteroate synthase</fullName>
        <shortName evidence="9">DHPS</shortName>
        <ecNumber evidence="4 9">2.5.1.15</ecNumber>
    </recommendedName>
    <alternativeName>
        <fullName evidence="9">Dihydropteroate pyrophosphorylase</fullName>
    </alternativeName>
</protein>
<sequence>MTICCRGELLDLSQPRVMGILNCTPDSFFDGGSFWDPYLAMRQAEAMLAAGADFIDVGGYSSRPGAADVGEEEELRRVVPVIEGLLVEFPGARISVDTFRSRVAREALDAGAAMVNDISAGLRDQNMLPLVAQRQVPYVMMHMKGTPQTMARETHYDDLVGEVLHYFSERLAAARALGITDCIVDPGFGFAKTREQNFRLLRSLNEFQTLRAPLLAGLSRKSMVYKTLGGGPGDALNGTTALHMLALEGGAQLLRVHDVKEAVECIRLWEAFTGA</sequence>
<evidence type="ECO:0000256" key="6">
    <source>
        <dbReference type="ARBA" id="ARBA00022723"/>
    </source>
</evidence>
<keyword evidence="7 9" id="KW-0460">Magnesium</keyword>
<comment type="caution">
    <text evidence="11">The sequence shown here is derived from an EMBL/GenBank/DDBJ whole genome shotgun (WGS) entry which is preliminary data.</text>
</comment>
<evidence type="ECO:0000256" key="7">
    <source>
        <dbReference type="ARBA" id="ARBA00022842"/>
    </source>
</evidence>
<dbReference type="InterPro" id="IPR011005">
    <property type="entry name" value="Dihydropteroate_synth-like_sf"/>
</dbReference>
<dbReference type="PANTHER" id="PTHR20941">
    <property type="entry name" value="FOLATE SYNTHESIS PROTEINS"/>
    <property type="match status" value="1"/>
</dbReference>
<dbReference type="Gene3D" id="3.20.20.20">
    <property type="entry name" value="Dihydropteroate synthase-like"/>
    <property type="match status" value="1"/>
</dbReference>
<comment type="cofactor">
    <cofactor evidence="2 9">
        <name>Mg(2+)</name>
        <dbReference type="ChEBI" id="CHEBI:18420"/>
    </cofactor>
</comment>
<dbReference type="Pfam" id="PF00809">
    <property type="entry name" value="Pterin_bind"/>
    <property type="match status" value="1"/>
</dbReference>
<gene>
    <name evidence="11" type="primary">folP</name>
    <name evidence="11" type="ORF">NG653_13455</name>
</gene>
<dbReference type="PROSITE" id="PS50972">
    <property type="entry name" value="PTERIN_BINDING"/>
    <property type="match status" value="1"/>
</dbReference>
<dbReference type="CDD" id="cd00739">
    <property type="entry name" value="DHPS"/>
    <property type="match status" value="1"/>
</dbReference>
<comment type="pathway">
    <text evidence="3 9">Cofactor biosynthesis; tetrahydrofolate biosynthesis; 7,8-dihydrofolate from 2-amino-4-hydroxy-6-hydroxymethyl-7,8-dihydropteridine diphosphate and 4-aminobenzoate: step 1/2.</text>
</comment>
<organism evidence="11 12">
    <name type="scientific">Robiginitalea marina</name>
    <dbReference type="NCBI Taxonomy" id="2954105"/>
    <lineage>
        <taxon>Bacteria</taxon>
        <taxon>Pseudomonadati</taxon>
        <taxon>Bacteroidota</taxon>
        <taxon>Flavobacteriia</taxon>
        <taxon>Flavobacteriales</taxon>
        <taxon>Flavobacteriaceae</taxon>
        <taxon>Robiginitalea</taxon>
    </lineage>
</organism>
<evidence type="ECO:0000313" key="12">
    <source>
        <dbReference type="Proteomes" id="UP001206312"/>
    </source>
</evidence>
<evidence type="ECO:0000256" key="3">
    <source>
        <dbReference type="ARBA" id="ARBA00004763"/>
    </source>
</evidence>
<dbReference type="PROSITE" id="PS00792">
    <property type="entry name" value="DHPS_1"/>
    <property type="match status" value="1"/>
</dbReference>
<dbReference type="RefSeq" id="WP_252742240.1">
    <property type="nucleotide sequence ID" value="NZ_JAMXIB010000014.1"/>
</dbReference>
<dbReference type="EC" id="2.5.1.15" evidence="4 9"/>
<keyword evidence="6 9" id="KW-0479">Metal-binding</keyword>
<evidence type="ECO:0000256" key="2">
    <source>
        <dbReference type="ARBA" id="ARBA00001946"/>
    </source>
</evidence>
<feature type="domain" description="Pterin-binding" evidence="10">
    <location>
        <begin position="15"/>
        <end position="267"/>
    </location>
</feature>
<dbReference type="InterPro" id="IPR006390">
    <property type="entry name" value="DHP_synth_dom"/>
</dbReference>
<proteinExistence type="inferred from homology"/>
<evidence type="ECO:0000313" key="11">
    <source>
        <dbReference type="EMBL" id="MCO5725869.1"/>
    </source>
</evidence>
<dbReference type="Proteomes" id="UP001206312">
    <property type="component" value="Unassembled WGS sequence"/>
</dbReference>
<comment type="similarity">
    <text evidence="9">Belongs to the DHPS family.</text>
</comment>
<dbReference type="SUPFAM" id="SSF51717">
    <property type="entry name" value="Dihydropteroate synthetase-like"/>
    <property type="match status" value="1"/>
</dbReference>
<evidence type="ECO:0000256" key="5">
    <source>
        <dbReference type="ARBA" id="ARBA00022679"/>
    </source>
</evidence>
<reference evidence="11 12" key="1">
    <citation type="submission" date="2022-06" db="EMBL/GenBank/DDBJ databases">
        <authorList>
            <person name="Xuan X."/>
        </authorList>
    </citation>
    <scope>NUCLEOTIDE SEQUENCE [LARGE SCALE GENOMIC DNA]</scope>
    <source>
        <strain evidence="11 12">2V75</strain>
    </source>
</reference>
<evidence type="ECO:0000256" key="4">
    <source>
        <dbReference type="ARBA" id="ARBA00012458"/>
    </source>
</evidence>
<dbReference type="GO" id="GO:0004156">
    <property type="term" value="F:dihydropteroate synthase activity"/>
    <property type="evidence" value="ECO:0007669"/>
    <property type="project" value="UniProtKB-EC"/>
</dbReference>
<dbReference type="PANTHER" id="PTHR20941:SF1">
    <property type="entry name" value="FOLIC ACID SYNTHESIS PROTEIN FOL1"/>
    <property type="match status" value="1"/>
</dbReference>
<keyword evidence="12" id="KW-1185">Reference proteome</keyword>
<evidence type="ECO:0000259" key="10">
    <source>
        <dbReference type="PROSITE" id="PS50972"/>
    </source>
</evidence>
<dbReference type="NCBIfam" id="TIGR01496">
    <property type="entry name" value="DHPS"/>
    <property type="match status" value="1"/>
</dbReference>
<evidence type="ECO:0000256" key="8">
    <source>
        <dbReference type="ARBA" id="ARBA00022909"/>
    </source>
</evidence>
<keyword evidence="8 9" id="KW-0289">Folate biosynthesis</keyword>
<evidence type="ECO:0000256" key="1">
    <source>
        <dbReference type="ARBA" id="ARBA00000012"/>
    </source>
</evidence>
<name>A0ABT1B0P2_9FLAO</name>
<keyword evidence="5 9" id="KW-0808">Transferase</keyword>
<evidence type="ECO:0000256" key="9">
    <source>
        <dbReference type="RuleBase" id="RU361205"/>
    </source>
</evidence>
<dbReference type="InterPro" id="IPR045031">
    <property type="entry name" value="DHP_synth-like"/>
</dbReference>
<dbReference type="InterPro" id="IPR000489">
    <property type="entry name" value="Pterin-binding_dom"/>
</dbReference>
<dbReference type="EMBL" id="JAMXIB010000014">
    <property type="protein sequence ID" value="MCO5725869.1"/>
    <property type="molecule type" value="Genomic_DNA"/>
</dbReference>
<accession>A0ABT1B0P2</accession>